<keyword evidence="3" id="KW-1185">Reference proteome</keyword>
<organism evidence="3">
    <name type="scientific">Schizophyllum commune (strain H4-8 / FGSC 9210)</name>
    <name type="common">Split gill fungus</name>
    <dbReference type="NCBI Taxonomy" id="578458"/>
    <lineage>
        <taxon>Eukaryota</taxon>
        <taxon>Fungi</taxon>
        <taxon>Dikarya</taxon>
        <taxon>Basidiomycota</taxon>
        <taxon>Agaricomycotina</taxon>
        <taxon>Agaricomycetes</taxon>
        <taxon>Agaricomycetidae</taxon>
        <taxon>Agaricales</taxon>
        <taxon>Schizophyllaceae</taxon>
        <taxon>Schizophyllum</taxon>
    </lineage>
</organism>
<feature type="region of interest" description="Disordered" evidence="1">
    <location>
        <begin position="24"/>
        <end position="45"/>
    </location>
</feature>
<dbReference type="VEuPathDB" id="FungiDB:SCHCODRAFT_02591277"/>
<gene>
    <name evidence="2" type="ORF">SCHCODRAFT_113513</name>
</gene>
<reference evidence="2 3" key="1">
    <citation type="journal article" date="2010" name="Nat. Biotechnol.">
        <title>Genome sequence of the model mushroom Schizophyllum commune.</title>
        <authorList>
            <person name="Ohm R.A."/>
            <person name="de Jong J.F."/>
            <person name="Lugones L.G."/>
            <person name="Aerts A."/>
            <person name="Kothe E."/>
            <person name="Stajich J.E."/>
            <person name="de Vries R.P."/>
            <person name="Record E."/>
            <person name="Levasseur A."/>
            <person name="Baker S.E."/>
            <person name="Bartholomew K.A."/>
            <person name="Coutinho P.M."/>
            <person name="Erdmann S."/>
            <person name="Fowler T.J."/>
            <person name="Gathman A.C."/>
            <person name="Lombard V."/>
            <person name="Henrissat B."/>
            <person name="Knabe N."/>
            <person name="Kuees U."/>
            <person name="Lilly W.W."/>
            <person name="Lindquist E."/>
            <person name="Lucas S."/>
            <person name="Magnuson J.K."/>
            <person name="Piumi F."/>
            <person name="Raudaskoski M."/>
            <person name="Salamov A."/>
            <person name="Schmutz J."/>
            <person name="Schwarze F.W.M.R."/>
            <person name="vanKuyk P.A."/>
            <person name="Horton J.S."/>
            <person name="Grigoriev I.V."/>
            <person name="Woesten H.A.B."/>
        </authorList>
    </citation>
    <scope>NUCLEOTIDE SEQUENCE [LARGE SCALE GENOMIC DNA]</scope>
    <source>
        <strain evidence="3">H4-8 / FGSC 9210</strain>
    </source>
</reference>
<dbReference type="RefSeq" id="XP_003027929.1">
    <property type="nucleotide sequence ID" value="XM_003027883.1"/>
</dbReference>
<dbReference type="InParanoid" id="D8QI20"/>
<dbReference type="OrthoDB" id="10411777at2759"/>
<dbReference type="KEGG" id="scm:SCHCO_02591277"/>
<name>D8QI20_SCHCM</name>
<dbReference type="HOGENOM" id="CLU_1245997_0_0_1"/>
<proteinExistence type="predicted"/>
<dbReference type="AlphaFoldDB" id="D8QI20"/>
<evidence type="ECO:0000313" key="3">
    <source>
        <dbReference type="Proteomes" id="UP000007431"/>
    </source>
</evidence>
<dbReference type="EMBL" id="GL377312">
    <property type="protein sequence ID" value="EFI93026.1"/>
    <property type="molecule type" value="Genomic_DNA"/>
</dbReference>
<dbReference type="GeneID" id="9591700"/>
<evidence type="ECO:0000256" key="1">
    <source>
        <dbReference type="SAM" id="MobiDB-lite"/>
    </source>
</evidence>
<sequence length="222" mass="23897">MSGVFAYPPATSIVDQDCLQDHSGEDGVSQGFYRPPNIVPSRLDGLDRRRPLSRAGLTSSSTRVNIEASDARADNAYLQSGFTLPLLHDAWYDLPLDTAMPSGQDIADGEHTTPPHPSQDTVQETSIIAPYPEPVHPPAPSTISLSPLVVTQSGGQNGDVMHVHYSGDSLHAAQRLMVATPSHTRAAMSRRAPTVNTLHHCPYRDCGATLTRLSSLKGTRII</sequence>
<accession>D8QI20</accession>
<evidence type="ECO:0000313" key="2">
    <source>
        <dbReference type="EMBL" id="EFI93026.1"/>
    </source>
</evidence>
<feature type="region of interest" description="Disordered" evidence="1">
    <location>
        <begin position="102"/>
        <end position="121"/>
    </location>
</feature>
<protein>
    <submittedName>
        <fullName evidence="2">Uncharacterized protein</fullName>
    </submittedName>
</protein>
<feature type="non-terminal residue" evidence="2">
    <location>
        <position position="222"/>
    </location>
</feature>
<dbReference type="Proteomes" id="UP000007431">
    <property type="component" value="Unassembled WGS sequence"/>
</dbReference>